<protein>
    <submittedName>
        <fullName evidence="2">Uncharacterized protein</fullName>
    </submittedName>
</protein>
<accession>A0A6G1J758</accession>
<reference evidence="2" key="1">
    <citation type="journal article" date="2020" name="Stud. Mycol.">
        <title>101 Dothideomycetes genomes: a test case for predicting lifestyles and emergence of pathogens.</title>
        <authorList>
            <person name="Haridas S."/>
            <person name="Albert R."/>
            <person name="Binder M."/>
            <person name="Bloem J."/>
            <person name="Labutti K."/>
            <person name="Salamov A."/>
            <person name="Andreopoulos B."/>
            <person name="Baker S."/>
            <person name="Barry K."/>
            <person name="Bills G."/>
            <person name="Bluhm B."/>
            <person name="Cannon C."/>
            <person name="Castanera R."/>
            <person name="Culley D."/>
            <person name="Daum C."/>
            <person name="Ezra D."/>
            <person name="Gonzalez J."/>
            <person name="Henrissat B."/>
            <person name="Kuo A."/>
            <person name="Liang C."/>
            <person name="Lipzen A."/>
            <person name="Lutzoni F."/>
            <person name="Magnuson J."/>
            <person name="Mondo S."/>
            <person name="Nolan M."/>
            <person name="Ohm R."/>
            <person name="Pangilinan J."/>
            <person name="Park H.-J."/>
            <person name="Ramirez L."/>
            <person name="Alfaro M."/>
            <person name="Sun H."/>
            <person name="Tritt A."/>
            <person name="Yoshinaga Y."/>
            <person name="Zwiers L.-H."/>
            <person name="Turgeon B."/>
            <person name="Goodwin S."/>
            <person name="Spatafora J."/>
            <person name="Crous P."/>
            <person name="Grigoriev I."/>
        </authorList>
    </citation>
    <scope>NUCLEOTIDE SEQUENCE</scope>
    <source>
        <strain evidence="2">CBS 122367</strain>
    </source>
</reference>
<feature type="transmembrane region" description="Helical" evidence="1">
    <location>
        <begin position="154"/>
        <end position="178"/>
    </location>
</feature>
<dbReference type="AlphaFoldDB" id="A0A6G1J758"/>
<proteinExistence type="predicted"/>
<dbReference type="EMBL" id="MU005577">
    <property type="protein sequence ID" value="KAF2686238.1"/>
    <property type="molecule type" value="Genomic_DNA"/>
</dbReference>
<dbReference type="OrthoDB" id="10617649at2759"/>
<feature type="transmembrane region" description="Helical" evidence="1">
    <location>
        <begin position="6"/>
        <end position="28"/>
    </location>
</feature>
<evidence type="ECO:0000256" key="1">
    <source>
        <dbReference type="SAM" id="Phobius"/>
    </source>
</evidence>
<dbReference type="Proteomes" id="UP000799291">
    <property type="component" value="Unassembled WGS sequence"/>
</dbReference>
<feature type="transmembrane region" description="Helical" evidence="1">
    <location>
        <begin position="121"/>
        <end position="142"/>
    </location>
</feature>
<sequence length="347" mass="38912">MDEAHLLPSFGLAPLITSFFSLLTELAVRWVDRRHQKFSHQQAKYFTKRWYLICQLFLFAFAASLGIIGFVGSRGVGPYSIEQNNLAYSIASYQVVLMQITLLQMYLLRNLFSPLYRRARYFIALQYAFAIIQLAGGVLSIPNVVPRIHELEPWVIGGLVMNVGGGGYFGTLGIRALWTMGNQDVWLGIKTIVRWSRGKPLPVKGEVVNVNRVRWRGPEVYVNVLVRKKSSAITYDCFPEELAWLDFKQLRGAINGLEKLTGGLYKTIQAVREGAEPMRKNASIVDHLWDSNMPVMVLGPIQPDHVAIPRASGSWGSLRECGNPAITAARDESDTHFAGLELDEVLS</sequence>
<evidence type="ECO:0000313" key="3">
    <source>
        <dbReference type="Proteomes" id="UP000799291"/>
    </source>
</evidence>
<name>A0A6G1J758_9PLEO</name>
<keyword evidence="1" id="KW-0812">Transmembrane</keyword>
<keyword evidence="3" id="KW-1185">Reference proteome</keyword>
<feature type="transmembrane region" description="Helical" evidence="1">
    <location>
        <begin position="49"/>
        <end position="71"/>
    </location>
</feature>
<keyword evidence="1" id="KW-1133">Transmembrane helix</keyword>
<keyword evidence="1" id="KW-0472">Membrane</keyword>
<gene>
    <name evidence="2" type="ORF">K458DRAFT_387243</name>
</gene>
<feature type="transmembrane region" description="Helical" evidence="1">
    <location>
        <begin position="91"/>
        <end position="109"/>
    </location>
</feature>
<evidence type="ECO:0000313" key="2">
    <source>
        <dbReference type="EMBL" id="KAF2686238.1"/>
    </source>
</evidence>
<organism evidence="2 3">
    <name type="scientific">Lentithecium fluviatile CBS 122367</name>
    <dbReference type="NCBI Taxonomy" id="1168545"/>
    <lineage>
        <taxon>Eukaryota</taxon>
        <taxon>Fungi</taxon>
        <taxon>Dikarya</taxon>
        <taxon>Ascomycota</taxon>
        <taxon>Pezizomycotina</taxon>
        <taxon>Dothideomycetes</taxon>
        <taxon>Pleosporomycetidae</taxon>
        <taxon>Pleosporales</taxon>
        <taxon>Massarineae</taxon>
        <taxon>Lentitheciaceae</taxon>
        <taxon>Lentithecium</taxon>
    </lineage>
</organism>